<evidence type="ECO:0000313" key="2">
    <source>
        <dbReference type="Proteomes" id="UP001314229"/>
    </source>
</evidence>
<proteinExistence type="predicted"/>
<dbReference type="GO" id="GO:0005615">
    <property type="term" value="C:extracellular space"/>
    <property type="evidence" value="ECO:0007669"/>
    <property type="project" value="TreeGrafter"/>
</dbReference>
<dbReference type="AlphaFoldDB" id="A0AAV1NKG2"/>
<accession>A0AAV1NKG2</accession>
<dbReference type="Proteomes" id="UP001314229">
    <property type="component" value="Unassembled WGS sequence"/>
</dbReference>
<organism evidence="1 2">
    <name type="scientific">Scomber scombrus</name>
    <name type="common">Atlantic mackerel</name>
    <name type="synonym">Scomber vernalis</name>
    <dbReference type="NCBI Taxonomy" id="13677"/>
    <lineage>
        <taxon>Eukaryota</taxon>
        <taxon>Metazoa</taxon>
        <taxon>Chordata</taxon>
        <taxon>Craniata</taxon>
        <taxon>Vertebrata</taxon>
        <taxon>Euteleostomi</taxon>
        <taxon>Actinopterygii</taxon>
        <taxon>Neopterygii</taxon>
        <taxon>Teleostei</taxon>
        <taxon>Neoteleostei</taxon>
        <taxon>Acanthomorphata</taxon>
        <taxon>Pelagiaria</taxon>
        <taxon>Scombriformes</taxon>
        <taxon>Scombridae</taxon>
        <taxon>Scomber</taxon>
    </lineage>
</organism>
<dbReference type="EMBL" id="CAWUFR010000043">
    <property type="protein sequence ID" value="CAK6960021.1"/>
    <property type="molecule type" value="Genomic_DNA"/>
</dbReference>
<keyword evidence="2" id="KW-1185">Reference proteome</keyword>
<comment type="caution">
    <text evidence="1">The sequence shown here is derived from an EMBL/GenBank/DDBJ whole genome shotgun (WGS) entry which is preliminary data.</text>
</comment>
<dbReference type="PANTHER" id="PTHR13147">
    <property type="entry name" value="FOUR-JOINTED BOX PROTEIN 1"/>
    <property type="match status" value="1"/>
</dbReference>
<name>A0AAV1NKG2_SCOSC</name>
<dbReference type="InterPro" id="IPR024868">
    <property type="entry name" value="FJX1/FJ"/>
</dbReference>
<sequence length="425" mass="48412">MRAVSANFFALLFLCAFASVFYVWSALENRVERHKRMFSVPGGGSFYPSLPVDLSAKTFRALLAVPPAQRPHLGGRLEALNLTDISVGSRNYHMNGDNKRSTQREGPVKLGSPVEDGIFWSKWLEELLPVGFTEEYARTWRERARTHRIVKLESGCGRISNQLATFADGTKACVRYGINADQVQGETLTYYLASLLGITNLPPLILSQLNTYSEQWAAVRTRIDSLQWSDRAVVSLTEWVSNLTGVVTPAPLRQESSGLHPALEELRNKTTVELLELVQWTDLIIFDYLTANFDRLVSNLFSLQWDSRVMERDTNNLLKTPGGDLVFIDNEAGLVHGFRVLNMWEKYHNTVLSSVCVFRKRTAQLVAELHRRRDSRKRLLELYRDSEPLSLELGFLSDEHAGVLQDRIDRLYKHILYCKGKYSQL</sequence>
<gene>
    <name evidence="1" type="ORF">FSCOSCO3_A030668</name>
</gene>
<dbReference type="PRINTS" id="PR02072">
    <property type="entry name" value="4JOINTEDBOX1"/>
</dbReference>
<dbReference type="PANTHER" id="PTHR13147:SF5">
    <property type="entry name" value="FOUR-JOINTED BOX PROTEIN 1"/>
    <property type="match status" value="1"/>
</dbReference>
<dbReference type="GO" id="GO:0007267">
    <property type="term" value="P:cell-cell signaling"/>
    <property type="evidence" value="ECO:0007669"/>
    <property type="project" value="TreeGrafter"/>
</dbReference>
<evidence type="ECO:0000313" key="1">
    <source>
        <dbReference type="EMBL" id="CAK6960021.1"/>
    </source>
</evidence>
<protein>
    <submittedName>
        <fullName evidence="1">Four-jointed box protein 1</fullName>
    </submittedName>
</protein>
<reference evidence="1 2" key="1">
    <citation type="submission" date="2024-01" db="EMBL/GenBank/DDBJ databases">
        <authorList>
            <person name="Alioto T."/>
            <person name="Alioto T."/>
            <person name="Gomez Garrido J."/>
        </authorList>
    </citation>
    <scope>NUCLEOTIDE SEQUENCE [LARGE SCALE GENOMIC DNA]</scope>
</reference>